<feature type="compositionally biased region" description="Acidic residues" evidence="3">
    <location>
        <begin position="73"/>
        <end position="83"/>
    </location>
</feature>
<dbReference type="PROSITE" id="PS50013">
    <property type="entry name" value="CHROMO_2"/>
    <property type="match status" value="1"/>
</dbReference>
<evidence type="ECO:0000256" key="3">
    <source>
        <dbReference type="SAM" id="MobiDB-lite"/>
    </source>
</evidence>
<feature type="region of interest" description="Disordered" evidence="3">
    <location>
        <begin position="1416"/>
        <end position="1460"/>
    </location>
</feature>
<feature type="region of interest" description="Disordered" evidence="3">
    <location>
        <begin position="527"/>
        <end position="557"/>
    </location>
</feature>
<dbReference type="InterPro" id="IPR021006">
    <property type="entry name" value="Hda2/3"/>
</dbReference>
<dbReference type="SUPFAM" id="SSF54160">
    <property type="entry name" value="Chromo domain-like"/>
    <property type="match status" value="1"/>
</dbReference>
<dbReference type="GeneID" id="96083671"/>
<dbReference type="RefSeq" id="XP_069309896.1">
    <property type="nucleotide sequence ID" value="XM_069448614.1"/>
</dbReference>
<feature type="domain" description="Chromo" evidence="4">
    <location>
        <begin position="37"/>
        <end position="78"/>
    </location>
</feature>
<evidence type="ECO:0000313" key="6">
    <source>
        <dbReference type="Proteomes" id="UP001578633"/>
    </source>
</evidence>
<dbReference type="Gene3D" id="3.40.50.12360">
    <property type="match status" value="1"/>
</dbReference>
<evidence type="ECO:0000259" key="4">
    <source>
        <dbReference type="PROSITE" id="PS50013"/>
    </source>
</evidence>
<keyword evidence="2" id="KW-0175">Coiled coil</keyword>
<feature type="region of interest" description="Disordered" evidence="3">
    <location>
        <begin position="609"/>
        <end position="766"/>
    </location>
</feature>
<dbReference type="Gene3D" id="2.40.50.40">
    <property type="match status" value="1"/>
</dbReference>
<dbReference type="CDD" id="cd00024">
    <property type="entry name" value="CD_CSD"/>
    <property type="match status" value="1"/>
</dbReference>
<feature type="compositionally biased region" description="Basic and acidic residues" evidence="3">
    <location>
        <begin position="625"/>
        <end position="655"/>
    </location>
</feature>
<dbReference type="Pfam" id="PF11496">
    <property type="entry name" value="HDA2-3"/>
    <property type="match status" value="1"/>
</dbReference>
<feature type="compositionally biased region" description="Low complexity" evidence="3">
    <location>
        <begin position="677"/>
        <end position="693"/>
    </location>
</feature>
<feature type="compositionally biased region" description="Acidic residues" evidence="3">
    <location>
        <begin position="824"/>
        <end position="837"/>
    </location>
</feature>
<comment type="caution">
    <text evidence="5">The sequence shown here is derived from an EMBL/GenBank/DDBJ whole genome shotgun (WGS) entry which is preliminary data.</text>
</comment>
<feature type="compositionally biased region" description="Basic and acidic residues" evidence="3">
    <location>
        <begin position="700"/>
        <end position="718"/>
    </location>
</feature>
<feature type="compositionally biased region" description="Polar residues" evidence="3">
    <location>
        <begin position="189"/>
        <end position="209"/>
    </location>
</feature>
<evidence type="ECO:0000256" key="1">
    <source>
        <dbReference type="ARBA" id="ARBA00011353"/>
    </source>
</evidence>
<evidence type="ECO:0000313" key="5">
    <source>
        <dbReference type="EMBL" id="KAL1799312.1"/>
    </source>
</evidence>
<dbReference type="InterPro" id="IPR000953">
    <property type="entry name" value="Chromo/chromo_shadow_dom"/>
</dbReference>
<dbReference type="Proteomes" id="UP001578633">
    <property type="component" value="Chromosome 2"/>
</dbReference>
<feature type="coiled-coil region" evidence="2">
    <location>
        <begin position="1242"/>
        <end position="1276"/>
    </location>
</feature>
<feature type="compositionally biased region" description="Basic residues" evidence="3">
    <location>
        <begin position="1"/>
        <end position="19"/>
    </location>
</feature>
<feature type="compositionally biased region" description="Basic and acidic residues" evidence="3">
    <location>
        <begin position="1212"/>
        <end position="1242"/>
    </location>
</feature>
<feature type="region of interest" description="Disordered" evidence="3">
    <location>
        <begin position="378"/>
        <end position="401"/>
    </location>
</feature>
<feature type="region of interest" description="Disordered" evidence="3">
    <location>
        <begin position="1"/>
        <end position="32"/>
    </location>
</feature>
<feature type="region of interest" description="Disordered" evidence="3">
    <location>
        <begin position="64"/>
        <end position="83"/>
    </location>
</feature>
<keyword evidence="6" id="KW-1185">Reference proteome</keyword>
<feature type="region of interest" description="Disordered" evidence="3">
    <location>
        <begin position="794"/>
        <end position="837"/>
    </location>
</feature>
<dbReference type="InterPro" id="IPR016197">
    <property type="entry name" value="Chromo-like_dom_sf"/>
</dbReference>
<accession>A0ABR3US67</accession>
<feature type="compositionally biased region" description="Low complexity" evidence="3">
    <location>
        <begin position="131"/>
        <end position="149"/>
    </location>
</feature>
<organism evidence="5 6">
    <name type="scientific">Alternaria dauci</name>
    <dbReference type="NCBI Taxonomy" id="48095"/>
    <lineage>
        <taxon>Eukaryota</taxon>
        <taxon>Fungi</taxon>
        <taxon>Dikarya</taxon>
        <taxon>Ascomycota</taxon>
        <taxon>Pezizomycotina</taxon>
        <taxon>Dothideomycetes</taxon>
        <taxon>Pleosporomycetidae</taxon>
        <taxon>Pleosporales</taxon>
        <taxon>Pleosporineae</taxon>
        <taxon>Pleosporaceae</taxon>
        <taxon>Alternaria</taxon>
        <taxon>Alternaria sect. Porri</taxon>
    </lineage>
</organism>
<feature type="region of interest" description="Disordered" evidence="3">
    <location>
        <begin position="1139"/>
        <end position="1242"/>
    </location>
</feature>
<dbReference type="InterPro" id="IPR038609">
    <property type="entry name" value="HDA1_su2/3_sf"/>
</dbReference>
<feature type="compositionally biased region" description="Basic and acidic residues" evidence="3">
    <location>
        <begin position="1179"/>
        <end position="1188"/>
    </location>
</feature>
<comment type="subunit">
    <text evidence="1">Component of the NuA4 histone acetyltransferase complex.</text>
</comment>
<dbReference type="EMBL" id="JBHGVX010000002">
    <property type="protein sequence ID" value="KAL1799312.1"/>
    <property type="molecule type" value="Genomic_DNA"/>
</dbReference>
<reference evidence="5 6" key="1">
    <citation type="submission" date="2024-09" db="EMBL/GenBank/DDBJ databases">
        <title>T2T genomes of carrot and Alternaria dauci and their utility for understanding host-pathogen interaction during carrot leaf blight disease.</title>
        <authorList>
            <person name="Liu W."/>
            <person name="Xu S."/>
            <person name="Ou C."/>
            <person name="Liu X."/>
            <person name="Zhuang F."/>
            <person name="Deng X.W."/>
        </authorList>
    </citation>
    <scope>NUCLEOTIDE SEQUENCE [LARGE SCALE GENOMIC DNA]</scope>
    <source>
        <strain evidence="5 6">A2016</strain>
    </source>
</reference>
<feature type="region of interest" description="Disordered" evidence="3">
    <location>
        <begin position="100"/>
        <end position="234"/>
    </location>
</feature>
<sequence>MAHSKRKRNSIRTKPNKRARCIDSSASEATKDSDALWAAECILDEKFIHGVRRYHIQWKGIDPDTGKAWEPTWEPEENANDDLVADWEQEKARDLEEVREISLGRRIGQSERQQQDGRGPRRIRHSRVVDSSPEPTTCSSTTLSPLTNLRGPETSDRATASAAARLSPRIRIAPRGDSLERDEYAFFSQIPSPSTQAPTQDTDLDSSQLFAARTRPRPIFPGIVPDSQSSIGEGSFIPITQLAGDTSQQSTETNESYIEDDVVQDSGLLELIEEAAQYAASPARSIPETIPDTTAADSQSQIQRLEAESRAAPQTPEFIYISSQVEASSQELEDSVPIQHSGDTQSVAPAEHPREEPNELQTQLSDHVAQVCPAQTACETTSDRGDSIQGEHSPLNPTSADVTGNASTGIAEVAGIPFFLNESFTLVDNSQPHHSERSNVASGTQIAADSIDEAAQHQTSQQISVRDSQPSLIEHSLLEDNDQFPFQSQHPFIPYEPLKEPPTAILEQLEHTRAIPLSHPEQVLTEVSAPSPTLPAPASSPPHQSIQASPAHHQVHDDAPVESLQTESVLTYGALPSDQPEGVETLYTQLLHASSSPGREQNAQVLSLEADLSTQDDTVGSIRPTIEKEPEHRASSESRHDSSQETPERPSRSLNHDTSPVPYPPSYSLRTQESRLPSRPCTPVPTSSPSTMSGETTAENVRRRMQEDIARRFKERTPTKRASRSPMTPSKPGDGPAATPAPLGRLQTNEPPEGTRSPSAVPDRLPVAQTPTSLRNIAYNAPSEALPLEKEVASLPDAPPVPTVAEVPTRSEPVAPVPTSPASDEMDVSDADDEDSDSLLNDDLQLADQEFIVPLFVQGRQSDTYAQYISSKKDLLERFLKDPRSVSPIEEVENVLCQLRAIETHMDLVFAEAEIEDLNGEASLTQAEHAARFGMENSTKFRFLARLFQDLRHSEPRKHIVLVTERDNETLFRIIQTFCKANLIRYTMPGKDWKVNCKEIDGSLLVTVISGDTSPVIHAPDLIICLDGVQDATQIRKKNWANSPDRDVVPVIHLVIPRTVGHLERYVASSLDPIERMHTIVASLAHVRPDIGKAIDDRTPRDVECASEVANWIEHISEGAEWPLPSIGSVKDVIEYQTQLSQPSTDTPIAERTKRPLDEEDLDPAKRMRFTPQPQRVSAVEKEHEVTHVSDSMPGTAARELHSQRGSAPADEAVREEQEAHRAEQRHFRESEAMWDKQQGKHEDLARDYRVQKGKLQTAENRLETLTKLNATLTQRLTTRTAEVRDLSQQLKEQRATDLLSPDAHIAEITKLRKELAEAREEKDKALQNASNAENLLEYMRETYQDAQNAATANAARVKELEEEVKKLSSAASGEATKRKGMHLDQNYDRQQKQITSLEAQLSIYKRTLQSKEEEIARLRSVGRPGVGTRGTSATPQPKTRSRAASPNFIGGRVSNLRNS</sequence>
<feature type="region of interest" description="Disordered" evidence="3">
    <location>
        <begin position="330"/>
        <end position="362"/>
    </location>
</feature>
<evidence type="ECO:0000256" key="2">
    <source>
        <dbReference type="SAM" id="Coils"/>
    </source>
</evidence>
<proteinExistence type="predicted"/>
<protein>
    <recommendedName>
        <fullName evidence="4">Chromo domain-containing protein</fullName>
    </recommendedName>
</protein>
<gene>
    <name evidence="5" type="ORF">ACET3X_003349</name>
</gene>
<name>A0ABR3US67_9PLEO</name>
<feature type="compositionally biased region" description="Polar residues" evidence="3">
    <location>
        <begin position="1430"/>
        <end position="1445"/>
    </location>
</feature>